<dbReference type="NCBIfam" id="TIGR04183">
    <property type="entry name" value="Por_Secre_tail"/>
    <property type="match status" value="1"/>
</dbReference>
<dbReference type="SUPFAM" id="SSF49299">
    <property type="entry name" value="PKD domain"/>
    <property type="match status" value="1"/>
</dbReference>
<dbReference type="InterPro" id="IPR013783">
    <property type="entry name" value="Ig-like_fold"/>
</dbReference>
<dbReference type="RefSeq" id="WP_130022212.1">
    <property type="nucleotide sequence ID" value="NZ_SEWF01000023.1"/>
</dbReference>
<feature type="signal peptide" evidence="1">
    <location>
        <begin position="1"/>
        <end position="21"/>
    </location>
</feature>
<proteinExistence type="predicted"/>
<protein>
    <submittedName>
        <fullName evidence="3">T9SS type A sorting domain-containing protein</fullName>
    </submittedName>
</protein>
<dbReference type="Pfam" id="PF18962">
    <property type="entry name" value="Por_Secre_tail"/>
    <property type="match status" value="1"/>
</dbReference>
<comment type="caution">
    <text evidence="3">The sequence shown here is derived from an EMBL/GenBank/DDBJ whole genome shotgun (WGS) entry which is preliminary data.</text>
</comment>
<gene>
    <name evidence="3" type="ORF">EWM59_15855</name>
</gene>
<keyword evidence="1" id="KW-0732">Signal</keyword>
<dbReference type="InterPro" id="IPR026444">
    <property type="entry name" value="Secre_tail"/>
</dbReference>
<evidence type="ECO:0000259" key="2">
    <source>
        <dbReference type="Pfam" id="PF18962"/>
    </source>
</evidence>
<dbReference type="EMBL" id="SEWF01000023">
    <property type="protein sequence ID" value="RYU94606.1"/>
    <property type="molecule type" value="Genomic_DNA"/>
</dbReference>
<feature type="chain" id="PRO_5020562673" evidence="1">
    <location>
        <begin position="22"/>
        <end position="814"/>
    </location>
</feature>
<dbReference type="Gene3D" id="2.60.40.10">
    <property type="entry name" value="Immunoglobulins"/>
    <property type="match status" value="1"/>
</dbReference>
<evidence type="ECO:0000313" key="4">
    <source>
        <dbReference type="Proteomes" id="UP000293162"/>
    </source>
</evidence>
<keyword evidence="4" id="KW-1185">Reference proteome</keyword>
<evidence type="ECO:0000313" key="3">
    <source>
        <dbReference type="EMBL" id="RYU94606.1"/>
    </source>
</evidence>
<dbReference type="Proteomes" id="UP000293162">
    <property type="component" value="Unassembled WGS sequence"/>
</dbReference>
<sequence>MKLKQLLSLAIFVVFLKPAMAQWKLNDQTPLPISSAINFQSAQLYATDDDANSYYVWSDYRTGVIELYVQKLDSRGVAQWQKDGVRIGNVLNAYDVLYSQRVIRPDGQGGAFIGWHLLPDVNNRGHRQFYAQHIDKDGKTLWAQGGIKVTDRELWTFEPYDDVFDIIVSNNQLLLIFNQFVGNTGTNTVYTKKLDFDGKTIEAEKKLFENNRIEDKVIYDAKNSRFLALMKHNQSDYVFQTFDATNQPLIPNPIPVYQNPVSGNSRIDLFKVDNQGNAVIGRTLSIDDGRKMVFAHKVDTEGKPLWGTNGVKMGSDYTFDIQIVPTSDGGGVATWVETANPQQPFKIAKITATGGVLWQNDVFTPRSDKPYILPNKLEPDGKDGAYTLWLTPKTIGYDLTVQHFDNNGSARFGVDGIAFKDFTYYSGPRVIPYPKGGVIVFWGANKEESDGIGYTVDLYTNYISETGRFGFEESPTIEIAPLTANTFCAGETFSVSVVTHGPAFSLQNNFKVLISDKNGSFANATEIGLDTRKTINVKTLQDLEKGTYKLKVVSTLPVIESSNVIEIVINEVGAPIITADKMSACLGETFKLTGSGCEGGTIKWSNNQEGTSISITLENTSTFTAACSIPGCKNSVASNEVSLQVNKATATASNSGPFNTGESIKLSSTGGVKYAWTGPANFVSTEQNPTIVNATPAMGGTYTVTVTDNNNCTAKAETAVTINTILGLEKEINIRTFPNPTSHEVIVEFYAQANNQVNISLIDMKGAVVGERKIKATGGYQQEVVDIRYFARGQYLIKVNSAKQEVIKKLIIEN</sequence>
<dbReference type="AlphaFoldDB" id="A0A4Q5LXL8"/>
<evidence type="ECO:0000256" key="1">
    <source>
        <dbReference type="SAM" id="SignalP"/>
    </source>
</evidence>
<reference evidence="3 4" key="1">
    <citation type="submission" date="2019-02" db="EMBL/GenBank/DDBJ databases">
        <title>Bacterial novel species Emticicia sp. 17J42-9 isolated from soil.</title>
        <authorList>
            <person name="Jung H.-Y."/>
        </authorList>
    </citation>
    <scope>NUCLEOTIDE SEQUENCE [LARGE SCALE GENOMIC DNA]</scope>
    <source>
        <strain evidence="3 4">17J42-9</strain>
    </source>
</reference>
<dbReference type="OrthoDB" id="127762at2"/>
<name>A0A4Q5LXL8_9BACT</name>
<feature type="domain" description="Secretion system C-terminal sorting" evidence="2">
    <location>
        <begin position="737"/>
        <end position="812"/>
    </location>
</feature>
<organism evidence="3 4">
    <name type="scientific">Emticicia agri</name>
    <dbReference type="NCBI Taxonomy" id="2492393"/>
    <lineage>
        <taxon>Bacteria</taxon>
        <taxon>Pseudomonadati</taxon>
        <taxon>Bacteroidota</taxon>
        <taxon>Cytophagia</taxon>
        <taxon>Cytophagales</taxon>
        <taxon>Leadbetterellaceae</taxon>
        <taxon>Emticicia</taxon>
    </lineage>
</organism>
<accession>A0A4Q5LXL8</accession>
<dbReference type="InterPro" id="IPR035986">
    <property type="entry name" value="PKD_dom_sf"/>
</dbReference>